<keyword evidence="1" id="KW-0238">DNA-binding</keyword>
<dbReference type="OrthoDB" id="9808480at2"/>
<evidence type="ECO:0000259" key="2">
    <source>
        <dbReference type="PROSITE" id="PS50937"/>
    </source>
</evidence>
<dbReference type="Pfam" id="PF13411">
    <property type="entry name" value="MerR_1"/>
    <property type="match status" value="1"/>
</dbReference>
<dbReference type="AlphaFoldDB" id="A0A2S7VN10"/>
<feature type="domain" description="HTH merR-type" evidence="2">
    <location>
        <begin position="1"/>
        <end position="69"/>
    </location>
</feature>
<dbReference type="PROSITE" id="PS50937">
    <property type="entry name" value="HTH_MERR_2"/>
    <property type="match status" value="1"/>
</dbReference>
<dbReference type="GO" id="GO:0003700">
    <property type="term" value="F:DNA-binding transcription factor activity"/>
    <property type="evidence" value="ECO:0007669"/>
    <property type="project" value="InterPro"/>
</dbReference>
<organism evidence="3 4">
    <name type="scientific">Photobacterium angustum</name>
    <dbReference type="NCBI Taxonomy" id="661"/>
    <lineage>
        <taxon>Bacteria</taxon>
        <taxon>Pseudomonadati</taxon>
        <taxon>Pseudomonadota</taxon>
        <taxon>Gammaproteobacteria</taxon>
        <taxon>Vibrionales</taxon>
        <taxon>Vibrionaceae</taxon>
        <taxon>Photobacterium</taxon>
    </lineage>
</organism>
<evidence type="ECO:0000256" key="1">
    <source>
        <dbReference type="ARBA" id="ARBA00023125"/>
    </source>
</evidence>
<gene>
    <name evidence="3" type="ORF">BTO08_21895</name>
</gene>
<evidence type="ECO:0000313" key="4">
    <source>
        <dbReference type="Proteomes" id="UP000238730"/>
    </source>
</evidence>
<dbReference type="InterPro" id="IPR047057">
    <property type="entry name" value="MerR_fam"/>
</dbReference>
<sequence>MYRISELAQKVGLSRSTLLYYEKLKLITGTRLSNGYRGYTDKDVQRVKLLQQLQAGGLSLKECQSCLDAQIDRDLLLQRLNILDEEIAHKLKARDLLSAMLGINSMKEWHQSMESAAPSAHLEWLMKQGFSEKQALRLKWLSKDMNEHEQYMADFESIFDDLERLGPSCDDDSLKVLETLPIKSGEVLDIGCGKGVVTTLLAKHGDFHITALDNDEYNLRCVNEAAIENRLEYRITTVCASMTAMPFEEQHFDVLWAEGSAYIMGVEQALKQWKPFIKAHGYLVISDLVWLADNPSQEAVDFWQQNYPDMTTSEQRVKQMQQAGFEVISHFTQSDQSWTNYLAPLQNKIAQLDNQHFTSNAIKDIKNEIHIHEHYLGQYGYQLFVLKKKG</sequence>
<dbReference type="GO" id="GO:0008757">
    <property type="term" value="F:S-adenosylmethionine-dependent methyltransferase activity"/>
    <property type="evidence" value="ECO:0007669"/>
    <property type="project" value="InterPro"/>
</dbReference>
<dbReference type="SUPFAM" id="SSF53335">
    <property type="entry name" value="S-adenosyl-L-methionine-dependent methyltransferases"/>
    <property type="match status" value="1"/>
</dbReference>
<reference evidence="3 4" key="1">
    <citation type="submission" date="2016-12" db="EMBL/GenBank/DDBJ databases">
        <title>Diversity of luminous bacteria.</title>
        <authorList>
            <person name="Yoshizawa S."/>
            <person name="Kogure K."/>
        </authorList>
    </citation>
    <scope>NUCLEOTIDE SEQUENCE [LARGE SCALE GENOMIC DNA]</scope>
    <source>
        <strain evidence="3 4">LC1-200</strain>
    </source>
</reference>
<dbReference type="Proteomes" id="UP000238730">
    <property type="component" value="Unassembled WGS sequence"/>
</dbReference>
<dbReference type="Pfam" id="PF08241">
    <property type="entry name" value="Methyltransf_11"/>
    <property type="match status" value="1"/>
</dbReference>
<dbReference type="Gene3D" id="1.10.1660.10">
    <property type="match status" value="1"/>
</dbReference>
<dbReference type="PANTHER" id="PTHR30204:SF97">
    <property type="entry name" value="MERR FAMILY REGULATORY PROTEIN"/>
    <property type="match status" value="1"/>
</dbReference>
<dbReference type="InterPro" id="IPR000551">
    <property type="entry name" value="MerR-type_HTH_dom"/>
</dbReference>
<dbReference type="Gene3D" id="3.40.50.150">
    <property type="entry name" value="Vaccinia Virus protein VP39"/>
    <property type="match status" value="1"/>
</dbReference>
<dbReference type="InterPro" id="IPR009061">
    <property type="entry name" value="DNA-bd_dom_put_sf"/>
</dbReference>
<dbReference type="CDD" id="cd04789">
    <property type="entry name" value="HTH_Cfa"/>
    <property type="match status" value="1"/>
</dbReference>
<accession>A0A2S7VN10</accession>
<dbReference type="GO" id="GO:0003677">
    <property type="term" value="F:DNA binding"/>
    <property type="evidence" value="ECO:0007669"/>
    <property type="project" value="UniProtKB-KW"/>
</dbReference>
<comment type="caution">
    <text evidence="3">The sequence shown here is derived from an EMBL/GenBank/DDBJ whole genome shotgun (WGS) entry which is preliminary data.</text>
</comment>
<dbReference type="PANTHER" id="PTHR30204">
    <property type="entry name" value="REDOX-CYCLING DRUG-SENSING TRANSCRIPTIONAL ACTIVATOR SOXR"/>
    <property type="match status" value="1"/>
</dbReference>
<protein>
    <submittedName>
        <fullName evidence="3">Methyltransferase</fullName>
    </submittedName>
</protein>
<dbReference type="GO" id="GO:0032259">
    <property type="term" value="P:methylation"/>
    <property type="evidence" value="ECO:0007669"/>
    <property type="project" value="UniProtKB-KW"/>
</dbReference>
<proteinExistence type="predicted"/>
<dbReference type="SMART" id="SM00422">
    <property type="entry name" value="HTH_MERR"/>
    <property type="match status" value="1"/>
</dbReference>
<dbReference type="InterPro" id="IPR013216">
    <property type="entry name" value="Methyltransf_11"/>
</dbReference>
<keyword evidence="3" id="KW-0808">Transferase</keyword>
<dbReference type="RefSeq" id="WP_105062622.1">
    <property type="nucleotide sequence ID" value="NZ_MSCJ01000003.1"/>
</dbReference>
<keyword evidence="3" id="KW-0489">Methyltransferase</keyword>
<dbReference type="SUPFAM" id="SSF46955">
    <property type="entry name" value="Putative DNA-binding domain"/>
    <property type="match status" value="1"/>
</dbReference>
<dbReference type="InterPro" id="IPR029063">
    <property type="entry name" value="SAM-dependent_MTases_sf"/>
</dbReference>
<name>A0A2S7VN10_PHOAN</name>
<dbReference type="CDD" id="cd02440">
    <property type="entry name" value="AdoMet_MTases"/>
    <property type="match status" value="1"/>
</dbReference>
<evidence type="ECO:0000313" key="3">
    <source>
        <dbReference type="EMBL" id="PQJ62861.1"/>
    </source>
</evidence>
<dbReference type="EMBL" id="MSCJ01000003">
    <property type="protein sequence ID" value="PQJ62861.1"/>
    <property type="molecule type" value="Genomic_DNA"/>
</dbReference>